<evidence type="ECO:0000313" key="1">
    <source>
        <dbReference type="EMBL" id="CAI9592793.1"/>
    </source>
</evidence>
<dbReference type="EMBL" id="CATNWA010016454">
    <property type="protein sequence ID" value="CAI9592793.1"/>
    <property type="molecule type" value="Genomic_DNA"/>
</dbReference>
<gene>
    <name evidence="1" type="ORF">SPARVUS_LOCUS11424134</name>
</gene>
<dbReference type="Proteomes" id="UP001162483">
    <property type="component" value="Unassembled WGS sequence"/>
</dbReference>
<sequence length="47" mass="4984">MKAHTVKSIQMNALATPAYTMANASIKSTSFTVNALQVLMGPSVNMI</sequence>
<keyword evidence="2" id="KW-1185">Reference proteome</keyword>
<reference evidence="1" key="1">
    <citation type="submission" date="2023-05" db="EMBL/GenBank/DDBJ databases">
        <authorList>
            <person name="Stuckert A."/>
        </authorList>
    </citation>
    <scope>NUCLEOTIDE SEQUENCE</scope>
</reference>
<accession>A0ABN9F834</accession>
<organism evidence="1 2">
    <name type="scientific">Staurois parvus</name>
    <dbReference type="NCBI Taxonomy" id="386267"/>
    <lineage>
        <taxon>Eukaryota</taxon>
        <taxon>Metazoa</taxon>
        <taxon>Chordata</taxon>
        <taxon>Craniata</taxon>
        <taxon>Vertebrata</taxon>
        <taxon>Euteleostomi</taxon>
        <taxon>Amphibia</taxon>
        <taxon>Batrachia</taxon>
        <taxon>Anura</taxon>
        <taxon>Neobatrachia</taxon>
        <taxon>Ranoidea</taxon>
        <taxon>Ranidae</taxon>
        <taxon>Staurois</taxon>
    </lineage>
</organism>
<proteinExistence type="predicted"/>
<name>A0ABN9F834_9NEOB</name>
<comment type="caution">
    <text evidence="1">The sequence shown here is derived from an EMBL/GenBank/DDBJ whole genome shotgun (WGS) entry which is preliminary data.</text>
</comment>
<evidence type="ECO:0000313" key="2">
    <source>
        <dbReference type="Proteomes" id="UP001162483"/>
    </source>
</evidence>
<protein>
    <submittedName>
        <fullName evidence="1">Uncharacterized protein</fullName>
    </submittedName>
</protein>